<dbReference type="PANTHER" id="PTHR11101:SF80">
    <property type="entry name" value="PHOSPHATE TRANSPORTER"/>
    <property type="match status" value="1"/>
</dbReference>
<feature type="transmembrane region" description="Helical" evidence="6">
    <location>
        <begin position="393"/>
        <end position="415"/>
    </location>
</feature>
<dbReference type="STRING" id="1094715.GCA_000236165_02500"/>
<protein>
    <recommendedName>
        <fullName evidence="6">Phosphate transporter</fullName>
    </recommendedName>
</protein>
<comment type="similarity">
    <text evidence="6">Belongs to the inorganic phosphate transporter (PiT) (TC 2.A.20) family.</text>
</comment>
<accession>A0A377GCQ6</accession>
<feature type="transmembrane region" description="Helical" evidence="6">
    <location>
        <begin position="299"/>
        <end position="318"/>
    </location>
</feature>
<feature type="transmembrane region" description="Helical" evidence="6">
    <location>
        <begin position="253"/>
        <end position="271"/>
    </location>
</feature>
<keyword evidence="2 6" id="KW-0813">Transport</keyword>
<proteinExistence type="inferred from homology"/>
<keyword evidence="6" id="KW-0592">Phosphate transport</keyword>
<evidence type="ECO:0000256" key="1">
    <source>
        <dbReference type="ARBA" id="ARBA00004141"/>
    </source>
</evidence>
<feature type="transmembrane region" description="Helical" evidence="6">
    <location>
        <begin position="365"/>
        <end position="386"/>
    </location>
</feature>
<keyword evidence="8" id="KW-1185">Reference proteome</keyword>
<dbReference type="GO" id="GO:0035435">
    <property type="term" value="P:phosphate ion transmembrane transport"/>
    <property type="evidence" value="ECO:0007669"/>
    <property type="project" value="TreeGrafter"/>
</dbReference>
<dbReference type="Proteomes" id="UP000254554">
    <property type="component" value="Unassembled WGS sequence"/>
</dbReference>
<feature type="transmembrane region" description="Helical" evidence="6">
    <location>
        <begin position="141"/>
        <end position="160"/>
    </location>
</feature>
<dbReference type="EMBL" id="UGGT01000001">
    <property type="protein sequence ID" value="STO22563.1"/>
    <property type="molecule type" value="Genomic_DNA"/>
</dbReference>
<dbReference type="Pfam" id="PF01384">
    <property type="entry name" value="PHO4"/>
    <property type="match status" value="1"/>
</dbReference>
<feature type="transmembrane region" description="Helical" evidence="6">
    <location>
        <begin position="181"/>
        <end position="201"/>
    </location>
</feature>
<comment type="subcellular location">
    <subcellularLocation>
        <location evidence="1 6">Membrane</location>
        <topology evidence="1 6">Multi-pass membrane protein</topology>
    </subcellularLocation>
</comment>
<name>A0A377GCQ6_9GAMM</name>
<keyword evidence="3 6" id="KW-0812">Transmembrane</keyword>
<evidence type="ECO:0000256" key="6">
    <source>
        <dbReference type="RuleBase" id="RU363058"/>
    </source>
</evidence>
<dbReference type="GeneID" id="93293414"/>
<feature type="transmembrane region" description="Helical" evidence="6">
    <location>
        <begin position="213"/>
        <end position="232"/>
    </location>
</feature>
<dbReference type="RefSeq" id="WP_010654671.1">
    <property type="nucleotide sequence ID" value="NZ_JAPHOO010000001.1"/>
</dbReference>
<evidence type="ECO:0000256" key="4">
    <source>
        <dbReference type="ARBA" id="ARBA00022989"/>
    </source>
</evidence>
<sequence length="416" mass="44774">MDYSIIYLLVAVILCFMMTWGVGANDLANVMSTTMGSKAVTVRQAMLIAIIFEFAGAFLGGTGVTETMRDGIINSNELSGQPLVLIEGMLGVLLACTIWMNLASYLGVPVSITNALVGSMVGFGTIVLGPQAIHWNQVSRIAISWVTSPMISGITAYILFTSIQQTIFVKSNPLTKAKLYIPIYLFLIGSILSFITVFKGLNHFHIHLNFKQNLAVTLATSIIITIIGMIFIKRIPEHHRIRRRERFIQVEKYFAVLMAMTACAMAFAHGSNDVALAVGPLSIIHSLIMSSHQVFANDYPAWIILLGCFGVVTGLLMYGRKVIETVGSAITALTPSRAFAATLSAATTVVVATSTGIPVSATQTLVGAVLGVGLARGIGALNLIVIRNIFMSWVLTLPAASILTILAYKLLHFFLG</sequence>
<feature type="transmembrane region" description="Helical" evidence="6">
    <location>
        <begin position="338"/>
        <end position="359"/>
    </location>
</feature>
<keyword evidence="5 6" id="KW-0472">Membrane</keyword>
<organism evidence="7 8">
    <name type="scientific">Fluoribacter dumoffii</name>
    <dbReference type="NCBI Taxonomy" id="463"/>
    <lineage>
        <taxon>Bacteria</taxon>
        <taxon>Pseudomonadati</taxon>
        <taxon>Pseudomonadota</taxon>
        <taxon>Gammaproteobacteria</taxon>
        <taxon>Legionellales</taxon>
        <taxon>Legionellaceae</taxon>
        <taxon>Fluoribacter</taxon>
    </lineage>
</organism>
<feature type="transmembrane region" description="Helical" evidence="6">
    <location>
        <begin position="45"/>
        <end position="64"/>
    </location>
</feature>
<dbReference type="GO" id="GO:0005315">
    <property type="term" value="F:phosphate transmembrane transporter activity"/>
    <property type="evidence" value="ECO:0007669"/>
    <property type="project" value="InterPro"/>
</dbReference>
<dbReference type="GO" id="GO:0016020">
    <property type="term" value="C:membrane"/>
    <property type="evidence" value="ECO:0007669"/>
    <property type="project" value="UniProtKB-SubCell"/>
</dbReference>
<dbReference type="PANTHER" id="PTHR11101">
    <property type="entry name" value="PHOSPHATE TRANSPORTER"/>
    <property type="match status" value="1"/>
</dbReference>
<dbReference type="OrthoDB" id="9779554at2"/>
<evidence type="ECO:0000256" key="3">
    <source>
        <dbReference type="ARBA" id="ARBA00022692"/>
    </source>
</evidence>
<evidence type="ECO:0000313" key="7">
    <source>
        <dbReference type="EMBL" id="STO22563.1"/>
    </source>
</evidence>
<reference evidence="7 8" key="1">
    <citation type="submission" date="2018-06" db="EMBL/GenBank/DDBJ databases">
        <authorList>
            <consortium name="Pathogen Informatics"/>
            <person name="Doyle S."/>
        </authorList>
    </citation>
    <scope>NUCLEOTIDE SEQUENCE [LARGE SCALE GENOMIC DNA]</scope>
    <source>
        <strain evidence="7 8">NCTC11370</strain>
    </source>
</reference>
<feature type="transmembrane region" description="Helical" evidence="6">
    <location>
        <begin position="115"/>
        <end position="135"/>
    </location>
</feature>
<evidence type="ECO:0000313" key="8">
    <source>
        <dbReference type="Proteomes" id="UP000254554"/>
    </source>
</evidence>
<evidence type="ECO:0000256" key="2">
    <source>
        <dbReference type="ARBA" id="ARBA00022448"/>
    </source>
</evidence>
<feature type="transmembrane region" description="Helical" evidence="6">
    <location>
        <begin position="6"/>
        <end position="24"/>
    </location>
</feature>
<keyword evidence="4 6" id="KW-1133">Transmembrane helix</keyword>
<feature type="transmembrane region" description="Helical" evidence="6">
    <location>
        <begin position="84"/>
        <end position="103"/>
    </location>
</feature>
<dbReference type="AlphaFoldDB" id="A0A377GCQ6"/>
<gene>
    <name evidence="7" type="primary">pitA_2</name>
    <name evidence="7" type="ORF">NCTC11370_02655</name>
</gene>
<dbReference type="InterPro" id="IPR001204">
    <property type="entry name" value="Phos_transporter"/>
</dbReference>
<evidence type="ECO:0000256" key="5">
    <source>
        <dbReference type="ARBA" id="ARBA00023136"/>
    </source>
</evidence>